<evidence type="ECO:0000313" key="2">
    <source>
        <dbReference type="Proteomes" id="UP000253689"/>
    </source>
</evidence>
<reference evidence="2" key="1">
    <citation type="submission" date="2018-07" db="EMBL/GenBank/DDBJ databases">
        <title>Complete Genome Sequence of Spiroplasma phoeniceum.</title>
        <authorList>
            <person name="Davis R.E."/>
            <person name="Shao J.Y."/>
            <person name="Zhao Y."/>
            <person name="Silver A."/>
            <person name="Stump z."/>
            <person name="Gasparich G."/>
        </authorList>
    </citation>
    <scope>NUCLEOTIDE SEQUENCE [LARGE SCALE GENOMIC DNA]</scope>
    <source>
        <strain evidence="2">P40</strain>
    </source>
</reference>
<dbReference type="EMBL" id="CP031088">
    <property type="protein sequence ID" value="AXF97122.1"/>
    <property type="molecule type" value="Genomic_DNA"/>
</dbReference>
<name>A0A345DSD1_9MOLU</name>
<dbReference type="RefSeq" id="WP_245938417.1">
    <property type="nucleotide sequence ID" value="NZ_CP031088.1"/>
</dbReference>
<dbReference type="Proteomes" id="UP000253689">
    <property type="component" value="Chromosome"/>
</dbReference>
<organism evidence="1 2">
    <name type="scientific">Spiroplasma phoeniceum P40</name>
    <dbReference type="NCBI Taxonomy" id="1276259"/>
    <lineage>
        <taxon>Bacteria</taxon>
        <taxon>Bacillati</taxon>
        <taxon>Mycoplasmatota</taxon>
        <taxon>Mollicutes</taxon>
        <taxon>Entomoplasmatales</taxon>
        <taxon>Spiroplasmataceae</taxon>
        <taxon>Spiroplasma</taxon>
    </lineage>
</organism>
<accession>A0A345DSD1</accession>
<sequence>MKKIYTFCIIASSIFVQNLTFNKVPNHSRNTPFGFNEKQYIQTRIEGIDNISCNAIKISNNIVYFGTSRGIYFFLMIQQKQKK</sequence>
<dbReference type="AlphaFoldDB" id="A0A345DSD1"/>
<evidence type="ECO:0000313" key="1">
    <source>
        <dbReference type="EMBL" id="AXF97122.1"/>
    </source>
</evidence>
<keyword evidence="2" id="KW-1185">Reference proteome</keyword>
<gene>
    <name evidence="1" type="ORF">SDAV_002189</name>
</gene>
<dbReference type="KEGG" id="sphh:SDAV_002189"/>
<protein>
    <submittedName>
        <fullName evidence="1">Uncharacterized protein</fullName>
    </submittedName>
</protein>
<proteinExistence type="predicted"/>